<dbReference type="GO" id="GO:0005576">
    <property type="term" value="C:extracellular region"/>
    <property type="evidence" value="ECO:0007669"/>
    <property type="project" value="UniProtKB-SubCell"/>
</dbReference>
<proteinExistence type="predicted"/>
<comment type="caution">
    <text evidence="5">The sequence shown here is derived from an EMBL/GenBank/DDBJ whole genome shotgun (WGS) entry which is preliminary data.</text>
</comment>
<protein>
    <recommendedName>
        <fullName evidence="4">Single domain-containing protein</fullName>
    </recommendedName>
</protein>
<keyword evidence="3" id="KW-0732">Signal</keyword>
<feature type="domain" description="Single" evidence="4">
    <location>
        <begin position="24"/>
        <end position="85"/>
    </location>
</feature>
<dbReference type="Proteomes" id="UP001258017">
    <property type="component" value="Unassembled WGS sequence"/>
</dbReference>
<accession>A0AAD9VVJ1</accession>
<keyword evidence="6" id="KW-1185">Reference proteome</keyword>
<evidence type="ECO:0000313" key="5">
    <source>
        <dbReference type="EMBL" id="KAK2588424.1"/>
    </source>
</evidence>
<keyword evidence="2" id="KW-0964">Secreted</keyword>
<dbReference type="EMBL" id="JAIFRP010000006">
    <property type="protein sequence ID" value="KAK2588424.1"/>
    <property type="molecule type" value="Genomic_DNA"/>
</dbReference>
<feature type="signal peptide" evidence="3">
    <location>
        <begin position="1"/>
        <end position="22"/>
    </location>
</feature>
<evidence type="ECO:0000256" key="3">
    <source>
        <dbReference type="SAM" id="SignalP"/>
    </source>
</evidence>
<dbReference type="SMART" id="SM01318">
    <property type="entry name" value="SVWC"/>
    <property type="match status" value="1"/>
</dbReference>
<evidence type="ECO:0000256" key="2">
    <source>
        <dbReference type="ARBA" id="ARBA00022525"/>
    </source>
</evidence>
<feature type="chain" id="PRO_5042017991" description="Single domain-containing protein" evidence="3">
    <location>
        <begin position="23"/>
        <end position="87"/>
    </location>
</feature>
<evidence type="ECO:0000313" key="6">
    <source>
        <dbReference type="Proteomes" id="UP001258017"/>
    </source>
</evidence>
<gene>
    <name evidence="5" type="ORF">KPH14_004423</name>
</gene>
<dbReference type="InterPro" id="IPR029277">
    <property type="entry name" value="SVWC_dom"/>
</dbReference>
<sequence length="87" mass="9679">MRATLLLFGILLALCLFSRVEAECVVDGEKLPVGEHIRKCRKYTCHESGSLSALGCPAYLCKEQIGYRKEDLSKPYPECCEGPICKP</sequence>
<evidence type="ECO:0000256" key="1">
    <source>
        <dbReference type="ARBA" id="ARBA00004613"/>
    </source>
</evidence>
<name>A0AAD9VVJ1_9HYME</name>
<reference evidence="5" key="1">
    <citation type="submission" date="2021-08" db="EMBL/GenBank/DDBJ databases">
        <authorList>
            <person name="Misof B."/>
            <person name="Oliver O."/>
            <person name="Podsiadlowski L."/>
            <person name="Donath A."/>
            <person name="Peters R."/>
            <person name="Mayer C."/>
            <person name="Rust J."/>
            <person name="Gunkel S."/>
            <person name="Lesny P."/>
            <person name="Martin S."/>
            <person name="Oeyen J.P."/>
            <person name="Petersen M."/>
            <person name="Panagiotis P."/>
            <person name="Wilbrandt J."/>
            <person name="Tanja T."/>
        </authorList>
    </citation>
    <scope>NUCLEOTIDE SEQUENCE</scope>
    <source>
        <strain evidence="5">GBR_01_08_01A</strain>
        <tissue evidence="5">Thorax + abdomen</tissue>
    </source>
</reference>
<reference evidence="5" key="2">
    <citation type="journal article" date="2023" name="Commun. Biol.">
        <title>Intrasexual cuticular hydrocarbon dimorphism in a wasp sheds light on hydrocarbon biosynthesis genes in Hymenoptera.</title>
        <authorList>
            <person name="Moris V.C."/>
            <person name="Podsiadlowski L."/>
            <person name="Martin S."/>
            <person name="Oeyen J.P."/>
            <person name="Donath A."/>
            <person name="Petersen M."/>
            <person name="Wilbrandt J."/>
            <person name="Misof B."/>
            <person name="Liedtke D."/>
            <person name="Thamm M."/>
            <person name="Scheiner R."/>
            <person name="Schmitt T."/>
            <person name="Niehuis O."/>
        </authorList>
    </citation>
    <scope>NUCLEOTIDE SEQUENCE</scope>
    <source>
        <strain evidence="5">GBR_01_08_01A</strain>
    </source>
</reference>
<organism evidence="5 6">
    <name type="scientific">Odynerus spinipes</name>
    <dbReference type="NCBI Taxonomy" id="1348599"/>
    <lineage>
        <taxon>Eukaryota</taxon>
        <taxon>Metazoa</taxon>
        <taxon>Ecdysozoa</taxon>
        <taxon>Arthropoda</taxon>
        <taxon>Hexapoda</taxon>
        <taxon>Insecta</taxon>
        <taxon>Pterygota</taxon>
        <taxon>Neoptera</taxon>
        <taxon>Endopterygota</taxon>
        <taxon>Hymenoptera</taxon>
        <taxon>Apocrita</taxon>
        <taxon>Aculeata</taxon>
        <taxon>Vespoidea</taxon>
        <taxon>Vespidae</taxon>
        <taxon>Eumeninae</taxon>
        <taxon>Odynerus</taxon>
    </lineage>
</organism>
<dbReference type="AlphaFoldDB" id="A0AAD9VVJ1"/>
<comment type="subcellular location">
    <subcellularLocation>
        <location evidence="1">Secreted</location>
    </subcellularLocation>
</comment>
<dbReference type="Pfam" id="PF15430">
    <property type="entry name" value="SVWC"/>
    <property type="match status" value="1"/>
</dbReference>
<evidence type="ECO:0000259" key="4">
    <source>
        <dbReference type="SMART" id="SM01318"/>
    </source>
</evidence>